<dbReference type="GeneID" id="20324782"/>
<accession>A0A074Z1V1</accession>
<dbReference type="EMBL" id="KL597007">
    <property type="protein sequence ID" value="KER20958.1"/>
    <property type="molecule type" value="Genomic_DNA"/>
</dbReference>
<proteinExistence type="predicted"/>
<gene>
    <name evidence="1" type="ORF">T265_10614</name>
</gene>
<evidence type="ECO:0000313" key="2">
    <source>
        <dbReference type="Proteomes" id="UP000054324"/>
    </source>
</evidence>
<dbReference type="RefSeq" id="XP_009175301.1">
    <property type="nucleotide sequence ID" value="XM_009177037.1"/>
</dbReference>
<evidence type="ECO:0000313" key="1">
    <source>
        <dbReference type="EMBL" id="KER20958.1"/>
    </source>
</evidence>
<dbReference type="AlphaFoldDB" id="A0A074Z1V1"/>
<dbReference type="Proteomes" id="UP000054324">
    <property type="component" value="Unassembled WGS sequence"/>
</dbReference>
<dbReference type="KEGG" id="ovi:T265_10614"/>
<sequence length="114" mass="12876">MKIEVMPYNLGLSSTDDRTQLNRFKRVHRTEQNRTRKADKWQITKSQVGVERDGVNGGSRDGGTAVMLCYDRSGPVHPDNSLVPEEVLSLMKKLQSVCISQTAPKSHCNTFKNR</sequence>
<protein>
    <submittedName>
        <fullName evidence="1">Uncharacterized protein</fullName>
    </submittedName>
</protein>
<keyword evidence="2" id="KW-1185">Reference proteome</keyword>
<name>A0A074Z1V1_OPIVI</name>
<dbReference type="CTD" id="20324782"/>
<organism evidence="1 2">
    <name type="scientific">Opisthorchis viverrini</name>
    <name type="common">Southeast Asian liver fluke</name>
    <dbReference type="NCBI Taxonomy" id="6198"/>
    <lineage>
        <taxon>Eukaryota</taxon>
        <taxon>Metazoa</taxon>
        <taxon>Spiralia</taxon>
        <taxon>Lophotrochozoa</taxon>
        <taxon>Platyhelminthes</taxon>
        <taxon>Trematoda</taxon>
        <taxon>Digenea</taxon>
        <taxon>Opisthorchiida</taxon>
        <taxon>Opisthorchiata</taxon>
        <taxon>Opisthorchiidae</taxon>
        <taxon>Opisthorchis</taxon>
    </lineage>
</organism>
<reference evidence="1 2" key="1">
    <citation type="submission" date="2013-11" db="EMBL/GenBank/DDBJ databases">
        <title>Opisthorchis viverrini - life in the bile duct.</title>
        <authorList>
            <person name="Young N.D."/>
            <person name="Nagarajan N."/>
            <person name="Lin S.J."/>
            <person name="Korhonen P.K."/>
            <person name="Jex A.R."/>
            <person name="Hall R.S."/>
            <person name="Safavi-Hemami H."/>
            <person name="Kaewkong W."/>
            <person name="Bertrand D."/>
            <person name="Gao S."/>
            <person name="Seet Q."/>
            <person name="Wongkham S."/>
            <person name="Teh B.T."/>
            <person name="Wongkham C."/>
            <person name="Intapan P.M."/>
            <person name="Maleewong W."/>
            <person name="Yang X."/>
            <person name="Hu M."/>
            <person name="Wang Z."/>
            <person name="Hofmann A."/>
            <person name="Sternberg P.W."/>
            <person name="Tan P."/>
            <person name="Wang J."/>
            <person name="Gasser R.B."/>
        </authorList>
    </citation>
    <scope>NUCLEOTIDE SEQUENCE [LARGE SCALE GENOMIC DNA]</scope>
</reference>